<dbReference type="SUPFAM" id="SSF47384">
    <property type="entry name" value="Homodimeric domain of signal transducing histidine kinase"/>
    <property type="match status" value="1"/>
</dbReference>
<keyword evidence="9" id="KW-1185">Reference proteome</keyword>
<dbReference type="InterPro" id="IPR050351">
    <property type="entry name" value="BphY/WalK/GraS-like"/>
</dbReference>
<feature type="domain" description="Histidine kinase" evidence="7">
    <location>
        <begin position="258"/>
        <end position="494"/>
    </location>
</feature>
<evidence type="ECO:0000256" key="4">
    <source>
        <dbReference type="ARBA" id="ARBA00022679"/>
    </source>
</evidence>
<dbReference type="GO" id="GO:0007234">
    <property type="term" value="P:osmosensory signaling via phosphorelay pathway"/>
    <property type="evidence" value="ECO:0007669"/>
    <property type="project" value="TreeGrafter"/>
</dbReference>
<dbReference type="PRINTS" id="PR00344">
    <property type="entry name" value="BCTRLSENSOR"/>
</dbReference>
<dbReference type="Proteomes" id="UP000032305">
    <property type="component" value="Unassembled WGS sequence"/>
</dbReference>
<dbReference type="SUPFAM" id="SSF55874">
    <property type="entry name" value="ATPase domain of HSP90 chaperone/DNA topoisomerase II/histidine kinase"/>
    <property type="match status" value="1"/>
</dbReference>
<feature type="transmembrane region" description="Helical" evidence="6">
    <location>
        <begin position="190"/>
        <end position="213"/>
    </location>
</feature>
<dbReference type="OrthoDB" id="9808408at2"/>
<name>A0A0A1W4R6_9SPHN</name>
<keyword evidence="6" id="KW-1133">Transmembrane helix</keyword>
<feature type="transmembrane region" description="Helical" evidence="6">
    <location>
        <begin position="17"/>
        <end position="40"/>
    </location>
</feature>
<dbReference type="AlphaFoldDB" id="A0A0A1W4R6"/>
<dbReference type="RefSeq" id="WP_042485339.1">
    <property type="nucleotide sequence ID" value="NZ_BBPI01000033.1"/>
</dbReference>
<dbReference type="EC" id="2.7.13.3" evidence="2"/>
<dbReference type="CDD" id="cd00082">
    <property type="entry name" value="HisKA"/>
    <property type="match status" value="1"/>
</dbReference>
<proteinExistence type="predicted"/>
<evidence type="ECO:0000256" key="5">
    <source>
        <dbReference type="ARBA" id="ARBA00022777"/>
    </source>
</evidence>
<dbReference type="GO" id="GO:0030295">
    <property type="term" value="F:protein kinase activator activity"/>
    <property type="evidence" value="ECO:0007669"/>
    <property type="project" value="TreeGrafter"/>
</dbReference>
<dbReference type="Gene3D" id="1.10.287.130">
    <property type="match status" value="1"/>
</dbReference>
<organism evidence="8 9">
    <name type="scientific">Sphingomonas parapaucimobilis NBRC 15100</name>
    <dbReference type="NCBI Taxonomy" id="1219049"/>
    <lineage>
        <taxon>Bacteria</taxon>
        <taxon>Pseudomonadati</taxon>
        <taxon>Pseudomonadota</taxon>
        <taxon>Alphaproteobacteria</taxon>
        <taxon>Sphingomonadales</taxon>
        <taxon>Sphingomonadaceae</taxon>
        <taxon>Sphingomonas</taxon>
    </lineage>
</organism>
<dbReference type="PANTHER" id="PTHR42878">
    <property type="entry name" value="TWO-COMPONENT HISTIDINE KINASE"/>
    <property type="match status" value="1"/>
</dbReference>
<comment type="caution">
    <text evidence="8">The sequence shown here is derived from an EMBL/GenBank/DDBJ whole genome shotgun (WGS) entry which is preliminary data.</text>
</comment>
<evidence type="ECO:0000256" key="1">
    <source>
        <dbReference type="ARBA" id="ARBA00000085"/>
    </source>
</evidence>
<dbReference type="EMBL" id="BBPI01000033">
    <property type="protein sequence ID" value="GAM00425.1"/>
    <property type="molecule type" value="Genomic_DNA"/>
</dbReference>
<evidence type="ECO:0000256" key="6">
    <source>
        <dbReference type="SAM" id="Phobius"/>
    </source>
</evidence>
<dbReference type="GO" id="GO:0000156">
    <property type="term" value="F:phosphorelay response regulator activity"/>
    <property type="evidence" value="ECO:0007669"/>
    <property type="project" value="TreeGrafter"/>
</dbReference>
<keyword evidence="6" id="KW-0472">Membrane</keyword>
<evidence type="ECO:0000256" key="3">
    <source>
        <dbReference type="ARBA" id="ARBA00022553"/>
    </source>
</evidence>
<dbReference type="SMART" id="SM00387">
    <property type="entry name" value="HATPase_c"/>
    <property type="match status" value="1"/>
</dbReference>
<dbReference type="Pfam" id="PF05227">
    <property type="entry name" value="CHASE3"/>
    <property type="match status" value="1"/>
</dbReference>
<sequence length="504" mass="55779">MQGSPTLAPAENPIGRILVAAMAIGFLALLVAAGAAGYVVRQTNRHSDWVVHTYRVESVLIEVRRLAEQQETARRGYMLAGTPAFLNSFERAHAELAPQVAELRRLTADNPRQNAPMAMVTQRLAELDAAQRQTNALVQQGRGADALRQFRTDSGLQRMQKLRRVFDAMAREERRLLALRDAEQLSSRQTFSTVMAIAALLFLAVAIVTFLTIRRYTRDLHRSRSALAVLNATLEDQVKERTADLALANEEIQRFAYIVSHDLRSPLVNVMGFTAELSAAAQPLAELIDRAEAEAPQIVTEEARLAAREDLPEAIGFIRTSTAKMDRLINAILKLSREGRRVLAPEMIALDQLVDQIIDSIRHVIDDRGVTVTIERPMPVIVSDRIALEQILSNLIENATKYRHPSRPAEVHVSVQETPGRVIVAVRDNGRGIDPRDHQRIFDLFRRSGQQDQPGEGIGLAHVRALAYRLGGTISVESRLGEGATFFVSLPPTLSIAPPLQEGA</sequence>
<keyword evidence="5 8" id="KW-0418">Kinase</keyword>
<dbReference type="Gene3D" id="3.30.565.10">
    <property type="entry name" value="Histidine kinase-like ATPase, C-terminal domain"/>
    <property type="match status" value="1"/>
</dbReference>
<dbReference type="CDD" id="cd19410">
    <property type="entry name" value="HK9-like_sensor"/>
    <property type="match status" value="1"/>
</dbReference>
<dbReference type="InterPro" id="IPR003594">
    <property type="entry name" value="HATPase_dom"/>
</dbReference>
<dbReference type="SMART" id="SM00388">
    <property type="entry name" value="HisKA"/>
    <property type="match status" value="1"/>
</dbReference>
<dbReference type="GO" id="GO:0000155">
    <property type="term" value="F:phosphorelay sensor kinase activity"/>
    <property type="evidence" value="ECO:0007669"/>
    <property type="project" value="InterPro"/>
</dbReference>
<dbReference type="InterPro" id="IPR036890">
    <property type="entry name" value="HATPase_C_sf"/>
</dbReference>
<dbReference type="InterPro" id="IPR003661">
    <property type="entry name" value="HisK_dim/P_dom"/>
</dbReference>
<evidence type="ECO:0000256" key="2">
    <source>
        <dbReference type="ARBA" id="ARBA00012438"/>
    </source>
</evidence>
<comment type="catalytic activity">
    <reaction evidence="1">
        <text>ATP + protein L-histidine = ADP + protein N-phospho-L-histidine.</text>
        <dbReference type="EC" id="2.7.13.3"/>
    </reaction>
</comment>
<dbReference type="eggNOG" id="COG4251">
    <property type="taxonomic scope" value="Bacteria"/>
</dbReference>
<dbReference type="InterPro" id="IPR004358">
    <property type="entry name" value="Sig_transdc_His_kin-like_C"/>
</dbReference>
<dbReference type="PANTHER" id="PTHR42878:SF15">
    <property type="entry name" value="BACTERIOPHYTOCHROME"/>
    <property type="match status" value="1"/>
</dbReference>
<dbReference type="Pfam" id="PF02518">
    <property type="entry name" value="HATPase_c"/>
    <property type="match status" value="1"/>
</dbReference>
<accession>A0A0A1W4R6</accession>
<protein>
    <recommendedName>
        <fullName evidence="2">histidine kinase</fullName>
        <ecNumber evidence="2">2.7.13.3</ecNumber>
    </recommendedName>
</protein>
<evidence type="ECO:0000313" key="9">
    <source>
        <dbReference type="Proteomes" id="UP000032305"/>
    </source>
</evidence>
<keyword evidence="6" id="KW-0812">Transmembrane</keyword>
<reference evidence="8 9" key="1">
    <citation type="submission" date="2014-11" db="EMBL/GenBank/DDBJ databases">
        <title>Whole genome shotgun sequence of Sphingomonas parapaucimobilis NBRC 15100.</title>
        <authorList>
            <person name="Katano-Makiyama Y."/>
            <person name="Hosoyama A."/>
            <person name="Hashimoto M."/>
            <person name="Hosoyama Y."/>
            <person name="Noguchi M."/>
            <person name="Numata M."/>
            <person name="Tsuchikane K."/>
            <person name="Hirakata S."/>
            <person name="Uohara A."/>
            <person name="Shimodaira J."/>
            <person name="Ohji S."/>
            <person name="Ichikawa N."/>
            <person name="Kimura A."/>
            <person name="Yamazoe A."/>
            <person name="Fujita N."/>
        </authorList>
    </citation>
    <scope>NUCLEOTIDE SEQUENCE [LARGE SCALE GENOMIC DNA]</scope>
    <source>
        <strain evidence="8 9">NBRC 15100</strain>
    </source>
</reference>
<dbReference type="InterPro" id="IPR036097">
    <property type="entry name" value="HisK_dim/P_sf"/>
</dbReference>
<gene>
    <name evidence="8" type="ORF">SP5_033_00120</name>
</gene>
<keyword evidence="4" id="KW-0808">Transferase</keyword>
<dbReference type="InterPro" id="IPR007891">
    <property type="entry name" value="CHASE3"/>
</dbReference>
<dbReference type="PROSITE" id="PS50109">
    <property type="entry name" value="HIS_KIN"/>
    <property type="match status" value="1"/>
</dbReference>
<dbReference type="InterPro" id="IPR005467">
    <property type="entry name" value="His_kinase_dom"/>
</dbReference>
<keyword evidence="3" id="KW-0597">Phosphoprotein</keyword>
<evidence type="ECO:0000313" key="8">
    <source>
        <dbReference type="EMBL" id="GAM00425.1"/>
    </source>
</evidence>
<evidence type="ECO:0000259" key="7">
    <source>
        <dbReference type="PROSITE" id="PS50109"/>
    </source>
</evidence>
<dbReference type="FunFam" id="3.30.565.10:FF:000006">
    <property type="entry name" value="Sensor histidine kinase WalK"/>
    <property type="match status" value="1"/>
</dbReference>